<dbReference type="SMART" id="SM00879">
    <property type="entry name" value="Brix"/>
    <property type="match status" value="1"/>
</dbReference>
<proteinExistence type="predicted"/>
<feature type="compositionally biased region" description="Basic and acidic residues" evidence="1">
    <location>
        <begin position="354"/>
        <end position="378"/>
    </location>
</feature>
<evidence type="ECO:0000313" key="4">
    <source>
        <dbReference type="Proteomes" id="UP000812966"/>
    </source>
</evidence>
<feature type="compositionally biased region" description="Acidic residues" evidence="1">
    <location>
        <begin position="405"/>
        <end position="424"/>
    </location>
</feature>
<feature type="domain" description="Brix" evidence="2">
    <location>
        <begin position="25"/>
        <end position="336"/>
    </location>
</feature>
<dbReference type="Pfam" id="PF04427">
    <property type="entry name" value="Brix"/>
    <property type="match status" value="1"/>
</dbReference>
<comment type="caution">
    <text evidence="3">The sequence shown here is derived from an EMBL/GenBank/DDBJ whole genome shotgun (WGS) entry which is preliminary data.</text>
</comment>
<dbReference type="InterPro" id="IPR007109">
    <property type="entry name" value="Brix"/>
</dbReference>
<evidence type="ECO:0000259" key="2">
    <source>
        <dbReference type="PROSITE" id="PS50833"/>
    </source>
</evidence>
<dbReference type="AlphaFoldDB" id="A0A8K0JJP5"/>
<dbReference type="EMBL" id="JABELV010000086">
    <property type="protein sequence ID" value="KAG7531636.1"/>
    <property type="molecule type" value="Genomic_DNA"/>
</dbReference>
<feature type="compositionally biased region" description="Basic residues" evidence="1">
    <location>
        <begin position="1"/>
        <end position="12"/>
    </location>
</feature>
<dbReference type="GO" id="GO:0030687">
    <property type="term" value="C:preribosome, large subunit precursor"/>
    <property type="evidence" value="ECO:0007669"/>
    <property type="project" value="TreeGrafter"/>
</dbReference>
<name>A0A8K0JJP5_9TREE</name>
<evidence type="ECO:0000256" key="1">
    <source>
        <dbReference type="SAM" id="MobiDB-lite"/>
    </source>
</evidence>
<protein>
    <recommendedName>
        <fullName evidence="2">Brix domain-containing protein</fullName>
    </recommendedName>
</protein>
<dbReference type="PROSITE" id="PS50833">
    <property type="entry name" value="BRIX"/>
    <property type="match status" value="1"/>
</dbReference>
<reference evidence="3" key="1">
    <citation type="submission" date="2020-04" db="EMBL/GenBank/DDBJ databases">
        <title>Analysis of mating type loci in Filobasidium floriforme.</title>
        <authorList>
            <person name="Nowrousian M."/>
        </authorList>
    </citation>
    <scope>NUCLEOTIDE SEQUENCE</scope>
    <source>
        <strain evidence="3">CBS 6242</strain>
    </source>
</reference>
<dbReference type="GO" id="GO:0019843">
    <property type="term" value="F:rRNA binding"/>
    <property type="evidence" value="ECO:0007669"/>
    <property type="project" value="InterPro"/>
</dbReference>
<dbReference type="PANTHER" id="PTHR12661">
    <property type="entry name" value="PETER PAN-RELATED"/>
    <property type="match status" value="1"/>
</dbReference>
<organism evidence="3 4">
    <name type="scientific">Filobasidium floriforme</name>
    <dbReference type="NCBI Taxonomy" id="5210"/>
    <lineage>
        <taxon>Eukaryota</taxon>
        <taxon>Fungi</taxon>
        <taxon>Dikarya</taxon>
        <taxon>Basidiomycota</taxon>
        <taxon>Agaricomycotina</taxon>
        <taxon>Tremellomycetes</taxon>
        <taxon>Filobasidiales</taxon>
        <taxon>Filobasidiaceae</taxon>
        <taxon>Filobasidium</taxon>
    </lineage>
</organism>
<dbReference type="InterPro" id="IPR045112">
    <property type="entry name" value="PPAN-like"/>
</dbReference>
<dbReference type="PANTHER" id="PTHR12661:SF5">
    <property type="entry name" value="SUPPRESSOR OF SWI4 1 HOMOLOG"/>
    <property type="match status" value="1"/>
</dbReference>
<feature type="region of interest" description="Disordered" evidence="1">
    <location>
        <begin position="354"/>
        <end position="503"/>
    </location>
</feature>
<dbReference type="Proteomes" id="UP000812966">
    <property type="component" value="Unassembled WGS sequence"/>
</dbReference>
<keyword evidence="4" id="KW-1185">Reference proteome</keyword>
<dbReference type="GO" id="GO:0006364">
    <property type="term" value="P:rRNA processing"/>
    <property type="evidence" value="ECO:0007669"/>
    <property type="project" value="InterPro"/>
</dbReference>
<feature type="region of interest" description="Disordered" evidence="1">
    <location>
        <begin position="1"/>
        <end position="27"/>
    </location>
</feature>
<accession>A0A8K0JJP5</accession>
<dbReference type="GO" id="GO:0000027">
    <property type="term" value="P:ribosomal large subunit assembly"/>
    <property type="evidence" value="ECO:0007669"/>
    <property type="project" value="TreeGrafter"/>
</dbReference>
<gene>
    <name evidence="3" type="ORF">FFLO_04220</name>
</gene>
<evidence type="ECO:0000313" key="3">
    <source>
        <dbReference type="EMBL" id="KAG7531636.1"/>
    </source>
</evidence>
<sequence length="503" mass="55841">MGKRRRKTRTHLKGAQPEEDDQSGPRSFVVRSGAVTRSTNQLVRDMRKVMEPGTASRLKERHAARLRDYLVMAQPLGVTHIMVFTLTEANNVHFRMARLPTGPTLTFRVERYSLMKDLVNASLRNLGKAPGGEYRTPPLLVMNNFQTPAGQPPKPHLKLITSMFQGLFPPIQVEKSALPSFRRVLLVSYHPESNLISIRHYNITVRPHGVSRRVRKILNSTTAGGKESLSKSSRKVDLSNADDIADYLLKRNKRDGSQAPSEAGTEYTDTTGTGTGWDSASETDGSEAESDSNAVDLPEDYVGRGNKKGERRAVRLVEVGPRMELRLIKIAEGLVGSKRGEGETVFHEFVAKTKSEAAKQKAEHEARLRTKEARRKQQEANVARKQAEKEAKQKAKASKAKATADEDGEAEEEDDDEEEEEDELPEHVAGFSSDEDDEFEYEDKFGPAGGAATKGEDEEEVDWDEEVGDVSEGSDEEGDGQDDSGSESEEEVRAPRPVAKKRK</sequence>
<feature type="region of interest" description="Disordered" evidence="1">
    <location>
        <begin position="251"/>
        <end position="306"/>
    </location>
</feature>
<feature type="compositionally biased region" description="Acidic residues" evidence="1">
    <location>
        <begin position="456"/>
        <end position="490"/>
    </location>
</feature>